<comment type="cofactor">
    <cofactor evidence="1">
        <name>pyrroloquinoline quinone</name>
        <dbReference type="ChEBI" id="CHEBI:58442"/>
    </cofactor>
</comment>
<dbReference type="SUPFAM" id="SSF50998">
    <property type="entry name" value="Quinoprotein alcohol dehydrogenase-like"/>
    <property type="match status" value="1"/>
</dbReference>
<dbReference type="Proteomes" id="UP000004931">
    <property type="component" value="Unassembled WGS sequence"/>
</dbReference>
<dbReference type="InterPro" id="IPR009056">
    <property type="entry name" value="Cyt_c-like_dom"/>
</dbReference>
<dbReference type="SUPFAM" id="SSF46626">
    <property type="entry name" value="Cytochrome c"/>
    <property type="match status" value="1"/>
</dbReference>
<dbReference type="EMBL" id="AAVT01000004">
    <property type="protein sequence ID" value="EAW31145.1"/>
    <property type="molecule type" value="Genomic_DNA"/>
</dbReference>
<dbReference type="eggNOG" id="COG2010">
    <property type="taxonomic scope" value="Bacteria"/>
</dbReference>
<dbReference type="PANTHER" id="PTHR32303:SF10">
    <property type="entry name" value="OUTER MEMBRANE PROTEIN ASSEMBLY FACTOR BAMB"/>
    <property type="match status" value="1"/>
</dbReference>
<comment type="caution">
    <text evidence="11">The sequence shown here is derived from an EMBL/GenBank/DDBJ whole genome shotgun (WGS) entry which is preliminary data.</text>
</comment>
<evidence type="ECO:0000256" key="6">
    <source>
        <dbReference type="ARBA" id="ARBA00023002"/>
    </source>
</evidence>
<evidence type="ECO:0000259" key="10">
    <source>
        <dbReference type="PROSITE" id="PS51007"/>
    </source>
</evidence>
<dbReference type="PANTHER" id="PTHR32303">
    <property type="entry name" value="QUINOPROTEIN ALCOHOL DEHYDROGENASE (CYTOCHROME C)"/>
    <property type="match status" value="1"/>
</dbReference>
<dbReference type="Gene3D" id="2.140.10.10">
    <property type="entry name" value="Quinoprotein alcohol dehydrogenase-like superfamily"/>
    <property type="match status" value="2"/>
</dbReference>
<dbReference type="eggNOG" id="COG1520">
    <property type="taxonomic scope" value="Bacteria"/>
</dbReference>
<feature type="chain" id="PRO_5002630673" evidence="9">
    <location>
        <begin position="22"/>
        <end position="619"/>
    </location>
</feature>
<gene>
    <name evidence="11" type="ORF">GP2143_03453</name>
</gene>
<dbReference type="SMART" id="SM00564">
    <property type="entry name" value="PQQ"/>
    <property type="match status" value="7"/>
</dbReference>
<evidence type="ECO:0000256" key="5">
    <source>
        <dbReference type="ARBA" id="ARBA00022729"/>
    </source>
</evidence>
<keyword evidence="3 8" id="KW-0349">Heme</keyword>
<comment type="similarity">
    <text evidence="2">Belongs to the bacterial PQQ dehydrogenase family.</text>
</comment>
<feature type="domain" description="Cytochrome c" evidence="10">
    <location>
        <begin position="28"/>
        <end position="184"/>
    </location>
</feature>
<dbReference type="InterPro" id="IPR036909">
    <property type="entry name" value="Cyt_c-like_dom_sf"/>
</dbReference>
<name>A0YD42_9GAMM</name>
<dbReference type="GO" id="GO:0009055">
    <property type="term" value="F:electron transfer activity"/>
    <property type="evidence" value="ECO:0007669"/>
    <property type="project" value="InterPro"/>
</dbReference>
<evidence type="ECO:0000313" key="11">
    <source>
        <dbReference type="EMBL" id="EAW31145.1"/>
    </source>
</evidence>
<accession>A0YD42</accession>
<reference evidence="11 12" key="1">
    <citation type="journal article" date="2010" name="J. Bacteriol.">
        <title>Genome sequence of the oligotrophic marine Gammaproteobacterium HTCC2143, isolated from the Oregon Coast.</title>
        <authorList>
            <person name="Oh H.M."/>
            <person name="Kang I."/>
            <person name="Ferriera S."/>
            <person name="Giovannoni S.J."/>
            <person name="Cho J.C."/>
        </authorList>
    </citation>
    <scope>NUCLEOTIDE SEQUENCE [LARGE SCALE GENOMIC DNA]</scope>
    <source>
        <strain evidence="11 12">HTCC2143</strain>
    </source>
</reference>
<dbReference type="InterPro" id="IPR011047">
    <property type="entry name" value="Quinoprotein_ADH-like_sf"/>
</dbReference>
<dbReference type="GO" id="GO:0020037">
    <property type="term" value="F:heme binding"/>
    <property type="evidence" value="ECO:0007669"/>
    <property type="project" value="InterPro"/>
</dbReference>
<dbReference type="GO" id="GO:0046872">
    <property type="term" value="F:metal ion binding"/>
    <property type="evidence" value="ECO:0007669"/>
    <property type="project" value="UniProtKB-KW"/>
</dbReference>
<keyword evidence="4 8" id="KW-0479">Metal-binding</keyword>
<evidence type="ECO:0000256" key="9">
    <source>
        <dbReference type="SAM" id="SignalP"/>
    </source>
</evidence>
<keyword evidence="12" id="KW-1185">Reference proteome</keyword>
<evidence type="ECO:0000256" key="3">
    <source>
        <dbReference type="ARBA" id="ARBA00022617"/>
    </source>
</evidence>
<feature type="signal peptide" evidence="9">
    <location>
        <begin position="1"/>
        <end position="21"/>
    </location>
</feature>
<evidence type="ECO:0000256" key="4">
    <source>
        <dbReference type="ARBA" id="ARBA00022723"/>
    </source>
</evidence>
<proteinExistence type="inferred from homology"/>
<evidence type="ECO:0000256" key="7">
    <source>
        <dbReference type="ARBA" id="ARBA00023004"/>
    </source>
</evidence>
<dbReference type="InterPro" id="IPR002372">
    <property type="entry name" value="PQQ_rpt_dom"/>
</dbReference>
<evidence type="ECO:0000256" key="2">
    <source>
        <dbReference type="ARBA" id="ARBA00008156"/>
    </source>
</evidence>
<dbReference type="PROSITE" id="PS51007">
    <property type="entry name" value="CYTC"/>
    <property type="match status" value="1"/>
</dbReference>
<dbReference type="STRING" id="247633.GP2143_03453"/>
<dbReference type="AlphaFoldDB" id="A0YD42"/>
<dbReference type="InterPro" id="IPR018391">
    <property type="entry name" value="PQQ_b-propeller_rpt"/>
</dbReference>
<organism evidence="11 12">
    <name type="scientific">marine gamma proteobacterium HTCC2143</name>
    <dbReference type="NCBI Taxonomy" id="247633"/>
    <lineage>
        <taxon>Bacteria</taxon>
        <taxon>Pseudomonadati</taxon>
        <taxon>Pseudomonadota</taxon>
        <taxon>Gammaproteobacteria</taxon>
        <taxon>Cellvibrionales</taxon>
        <taxon>Spongiibacteraceae</taxon>
        <taxon>BD1-7 clade</taxon>
    </lineage>
</organism>
<dbReference type="OrthoDB" id="9794322at2"/>
<dbReference type="GO" id="GO:0016491">
    <property type="term" value="F:oxidoreductase activity"/>
    <property type="evidence" value="ECO:0007669"/>
    <property type="project" value="UniProtKB-KW"/>
</dbReference>
<protein>
    <submittedName>
        <fullName evidence="11">Putative PQQ-dependent polyvinyl alcohol dehydrogenase</fullName>
    </submittedName>
</protein>
<keyword evidence="7 8" id="KW-0408">Iron</keyword>
<evidence type="ECO:0000313" key="12">
    <source>
        <dbReference type="Proteomes" id="UP000004931"/>
    </source>
</evidence>
<dbReference type="Pfam" id="PF01011">
    <property type="entry name" value="PQQ"/>
    <property type="match status" value="1"/>
</dbReference>
<keyword evidence="6" id="KW-0560">Oxidoreductase</keyword>
<sequence>MTSVLRRLFLVAIAIALPVGAANLVTEKGSNDGEQLYEKYCEDCHGGGVAKAPALSLLNIMSASSVYRAMDQGIMQQQAKALSDGQKVVLAEHLTGQGLEQQSIAPAPQCQGPAAQFDYTAPPVSLGWGVDQTNQRHYGKHLTDINANNIDQLELAWAFAYPDAIRARSEPALAGGAVYVGSQNGTVFALDQQTGCIRWTFKTIAEIRNSIVIEPWTVGKNSNPALFFGDIIGNVYSLNAVTGELLWRDRPDDHPSLTLTATPLLNEGTLYVPLSSLEVTQAADPGYACCTFRGGVAAYDAATGEKRWVGYTIDQAPTVVGQNAVGTDQIAPSGSPVWNTPSLDSKRGVMYVGTGENYSSPANDTSDAILALSLKDGSIVWRQQMTRGDAWNMGCETEERINCPPEDGPDYDFGAATILATNKAGKDIVLAGQKSGEVFGLDPDQGGKILWRVKLGKGGIQGGVHFGMTVSKDTLYVPMSDFDGGPRWPGVAYPGMFAVDITTGEQRWFAPAPEICEGREFCQSGLSSASSSIEGAVVAGSMDGHLRAYNFNNGNVLWDFDTAIGFKTINGETANGGSMGGASGPVFHRDMMFVNSGYGIYFHMPGNVLLNFRLTSAKD</sequence>
<dbReference type="Pfam" id="PF13360">
    <property type="entry name" value="PQQ_2"/>
    <property type="match status" value="1"/>
</dbReference>
<evidence type="ECO:0000256" key="8">
    <source>
        <dbReference type="PROSITE-ProRule" id="PRU00433"/>
    </source>
</evidence>
<keyword evidence="5 9" id="KW-0732">Signal</keyword>
<evidence type="ECO:0000256" key="1">
    <source>
        <dbReference type="ARBA" id="ARBA00001931"/>
    </source>
</evidence>